<protein>
    <submittedName>
        <fullName evidence="2">Uncharacterized protein</fullName>
    </submittedName>
</protein>
<evidence type="ECO:0000313" key="2">
    <source>
        <dbReference type="EMBL" id="CAF1359451.1"/>
    </source>
</evidence>
<dbReference type="EMBL" id="CAJNOQ010015332">
    <property type="protein sequence ID" value="CAF1359451.1"/>
    <property type="molecule type" value="Genomic_DNA"/>
</dbReference>
<dbReference type="OrthoDB" id="5292963at2759"/>
<dbReference type="Proteomes" id="UP000682733">
    <property type="component" value="Unassembled WGS sequence"/>
</dbReference>
<dbReference type="Proteomes" id="UP000681722">
    <property type="component" value="Unassembled WGS sequence"/>
</dbReference>
<evidence type="ECO:0000313" key="5">
    <source>
        <dbReference type="Proteomes" id="UP000663829"/>
    </source>
</evidence>
<dbReference type="EMBL" id="CAJOBA010001089">
    <property type="protein sequence ID" value="CAF3575699.1"/>
    <property type="molecule type" value="Genomic_DNA"/>
</dbReference>
<dbReference type="Proteomes" id="UP000677228">
    <property type="component" value="Unassembled WGS sequence"/>
</dbReference>
<proteinExistence type="predicted"/>
<evidence type="ECO:0000313" key="1">
    <source>
        <dbReference type="EMBL" id="CAF0792950.1"/>
    </source>
</evidence>
<dbReference type="EMBL" id="CAJNOK010001089">
    <property type="protein sequence ID" value="CAF0792950.1"/>
    <property type="molecule type" value="Genomic_DNA"/>
</dbReference>
<reference evidence="2" key="1">
    <citation type="submission" date="2021-02" db="EMBL/GenBank/DDBJ databases">
        <authorList>
            <person name="Nowell W R."/>
        </authorList>
    </citation>
    <scope>NUCLEOTIDE SEQUENCE</scope>
</reference>
<dbReference type="AlphaFoldDB" id="A0A815I0C9"/>
<name>A0A815I0C9_9BILA</name>
<organism evidence="2 5">
    <name type="scientific">Didymodactylos carnosus</name>
    <dbReference type="NCBI Taxonomy" id="1234261"/>
    <lineage>
        <taxon>Eukaryota</taxon>
        <taxon>Metazoa</taxon>
        <taxon>Spiralia</taxon>
        <taxon>Gnathifera</taxon>
        <taxon>Rotifera</taxon>
        <taxon>Eurotatoria</taxon>
        <taxon>Bdelloidea</taxon>
        <taxon>Philodinida</taxon>
        <taxon>Philodinidae</taxon>
        <taxon>Didymodactylos</taxon>
    </lineage>
</organism>
<sequence>MHGSIVNRMVYEGEELFEDYWSYKHCDWAITGIQFLRVQSRPPELDVEAVARDKALGTAEIVLSRGQFETYVESHLATPLDKSLLVCLALWGSFDQKRDSWVIKIPSEQE</sequence>
<evidence type="ECO:0000313" key="3">
    <source>
        <dbReference type="EMBL" id="CAF3575699.1"/>
    </source>
</evidence>
<gene>
    <name evidence="2" type="ORF">GPM918_LOCUS31307</name>
    <name evidence="1" type="ORF">OVA965_LOCUS4234</name>
    <name evidence="4" type="ORF">SRO942_LOCUS31944</name>
    <name evidence="3" type="ORF">TMI583_LOCUS4232</name>
</gene>
<keyword evidence="5" id="KW-1185">Reference proteome</keyword>
<dbReference type="EMBL" id="CAJOBC010069103">
    <property type="protein sequence ID" value="CAF4236481.1"/>
    <property type="molecule type" value="Genomic_DNA"/>
</dbReference>
<dbReference type="Proteomes" id="UP000663829">
    <property type="component" value="Unassembled WGS sequence"/>
</dbReference>
<accession>A0A815I0C9</accession>
<evidence type="ECO:0000313" key="4">
    <source>
        <dbReference type="EMBL" id="CAF4236481.1"/>
    </source>
</evidence>
<comment type="caution">
    <text evidence="2">The sequence shown here is derived from an EMBL/GenBank/DDBJ whole genome shotgun (WGS) entry which is preliminary data.</text>
</comment>